<feature type="region of interest" description="Disordered" evidence="7">
    <location>
        <begin position="133"/>
        <end position="155"/>
    </location>
</feature>
<organism evidence="10 11">
    <name type="scientific">Drosophila kikkawai</name>
    <name type="common">Fruit fly</name>
    <dbReference type="NCBI Taxonomy" id="30033"/>
    <lineage>
        <taxon>Eukaryota</taxon>
        <taxon>Metazoa</taxon>
        <taxon>Ecdysozoa</taxon>
        <taxon>Arthropoda</taxon>
        <taxon>Hexapoda</taxon>
        <taxon>Insecta</taxon>
        <taxon>Pterygota</taxon>
        <taxon>Neoptera</taxon>
        <taxon>Endopterygota</taxon>
        <taxon>Diptera</taxon>
        <taxon>Brachycera</taxon>
        <taxon>Muscomorpha</taxon>
        <taxon>Ephydroidea</taxon>
        <taxon>Drosophilidae</taxon>
        <taxon>Drosophila</taxon>
        <taxon>Sophophora</taxon>
    </lineage>
</organism>
<proteinExistence type="predicted"/>
<feature type="compositionally biased region" description="Polar residues" evidence="7">
    <location>
        <begin position="981"/>
        <end position="993"/>
    </location>
</feature>
<dbReference type="InterPro" id="IPR047167">
    <property type="entry name" value="NFE2-like"/>
</dbReference>
<evidence type="ECO:0000256" key="3">
    <source>
        <dbReference type="ARBA" id="ARBA00023159"/>
    </source>
</evidence>
<dbReference type="SMART" id="SM00338">
    <property type="entry name" value="BRLZ"/>
    <property type="match status" value="1"/>
</dbReference>
<dbReference type="Gene3D" id="1.10.880.10">
    <property type="entry name" value="Transcription factor, Skn-1-like, DNA-binding domain"/>
    <property type="match status" value="1"/>
</dbReference>
<feature type="compositionally biased region" description="Low complexity" evidence="7">
    <location>
        <begin position="1307"/>
        <end position="1325"/>
    </location>
</feature>
<feature type="region of interest" description="Disordered" evidence="7">
    <location>
        <begin position="589"/>
        <end position="635"/>
    </location>
</feature>
<evidence type="ECO:0000313" key="11">
    <source>
        <dbReference type="RefSeq" id="XP_017017472.1"/>
    </source>
</evidence>
<evidence type="ECO:0000256" key="7">
    <source>
        <dbReference type="SAM" id="MobiDB-lite"/>
    </source>
</evidence>
<feature type="compositionally biased region" description="Low complexity" evidence="7">
    <location>
        <begin position="874"/>
        <end position="900"/>
    </location>
</feature>
<accession>A0A6P4HNU6</accession>
<feature type="region of interest" description="Disordered" evidence="7">
    <location>
        <begin position="379"/>
        <end position="428"/>
    </location>
</feature>
<evidence type="ECO:0000256" key="4">
    <source>
        <dbReference type="ARBA" id="ARBA00023163"/>
    </source>
</evidence>
<dbReference type="GO" id="GO:0005634">
    <property type="term" value="C:nucleus"/>
    <property type="evidence" value="ECO:0007669"/>
    <property type="project" value="TreeGrafter"/>
</dbReference>
<dbReference type="PROSITE" id="PS50217">
    <property type="entry name" value="BZIP"/>
    <property type="match status" value="1"/>
</dbReference>
<feature type="region of interest" description="Disordered" evidence="7">
    <location>
        <begin position="1105"/>
        <end position="1168"/>
    </location>
</feature>
<dbReference type="CDD" id="cd14698">
    <property type="entry name" value="bZIP_CNC"/>
    <property type="match status" value="1"/>
</dbReference>
<feature type="compositionally biased region" description="Basic residues" evidence="7">
    <location>
        <begin position="595"/>
        <end position="625"/>
    </location>
</feature>
<feature type="chain" id="PRO_5028199294" evidence="8">
    <location>
        <begin position="19"/>
        <end position="1392"/>
    </location>
</feature>
<feature type="signal peptide" evidence="8">
    <location>
        <begin position="1"/>
        <end position="18"/>
    </location>
</feature>
<keyword evidence="1" id="KW-0805">Transcription regulation</keyword>
<feature type="region of interest" description="Disordered" evidence="7">
    <location>
        <begin position="522"/>
        <end position="573"/>
    </location>
</feature>
<feature type="compositionally biased region" description="Low complexity" evidence="7">
    <location>
        <begin position="379"/>
        <end position="392"/>
    </location>
</feature>
<feature type="region of interest" description="Disordered" evidence="7">
    <location>
        <begin position="1301"/>
        <end position="1392"/>
    </location>
</feature>
<evidence type="ECO:0000256" key="8">
    <source>
        <dbReference type="SAM" id="SignalP"/>
    </source>
</evidence>
<dbReference type="RefSeq" id="XP_017017472.1">
    <property type="nucleotide sequence ID" value="XM_017161983.3"/>
</dbReference>
<evidence type="ECO:0000256" key="1">
    <source>
        <dbReference type="ARBA" id="ARBA00023015"/>
    </source>
</evidence>
<dbReference type="GO" id="GO:0000978">
    <property type="term" value="F:RNA polymerase II cis-regulatory region sequence-specific DNA binding"/>
    <property type="evidence" value="ECO:0007669"/>
    <property type="project" value="InterPro"/>
</dbReference>
<keyword evidence="8" id="KW-0732">Signal</keyword>
<feature type="domain" description="BZIP" evidence="9">
    <location>
        <begin position="1203"/>
        <end position="1266"/>
    </location>
</feature>
<feature type="coiled-coil region" evidence="6">
    <location>
        <begin position="1228"/>
        <end position="1262"/>
    </location>
</feature>
<feature type="region of interest" description="Disordered" evidence="7">
    <location>
        <begin position="867"/>
        <end position="906"/>
    </location>
</feature>
<evidence type="ECO:0000259" key="9">
    <source>
        <dbReference type="PROSITE" id="PS50217"/>
    </source>
</evidence>
<feature type="region of interest" description="Disordered" evidence="7">
    <location>
        <begin position="723"/>
        <end position="762"/>
    </location>
</feature>
<gene>
    <name evidence="11" type="primary">cnc</name>
</gene>
<keyword evidence="6" id="KW-0175">Coiled coil</keyword>
<feature type="compositionally biased region" description="Basic and acidic residues" evidence="7">
    <location>
        <begin position="409"/>
        <end position="428"/>
    </location>
</feature>
<keyword evidence="10" id="KW-1185">Reference proteome</keyword>
<reference evidence="11" key="1">
    <citation type="submission" date="2025-08" db="UniProtKB">
        <authorList>
            <consortium name="RefSeq"/>
        </authorList>
    </citation>
    <scope>IDENTIFICATION</scope>
    <source>
        <strain evidence="11">14028-0561.14</strain>
        <tissue evidence="11">Whole fly</tissue>
    </source>
</reference>
<dbReference type="InterPro" id="IPR004827">
    <property type="entry name" value="bZIP"/>
</dbReference>
<evidence type="ECO:0000256" key="6">
    <source>
        <dbReference type="SAM" id="Coils"/>
    </source>
</evidence>
<dbReference type="Proteomes" id="UP001652661">
    <property type="component" value="Chromosome 3R"/>
</dbReference>
<dbReference type="PANTHER" id="PTHR24411">
    <property type="entry name" value="NUCLEAR FACTOR ERYTHROID 2-RELATED FACTOR"/>
    <property type="match status" value="1"/>
</dbReference>
<name>A0A6P4HNU6_DROKI</name>
<keyword evidence="4" id="KW-0804">Transcription</keyword>
<dbReference type="FunFam" id="1.10.880.10:FF:000004">
    <property type="entry name" value="Nuclear factor, erythroid 2"/>
    <property type="match status" value="1"/>
</dbReference>
<evidence type="ECO:0000256" key="5">
    <source>
        <dbReference type="ARBA" id="ARBA00023242"/>
    </source>
</evidence>
<dbReference type="Pfam" id="PF03131">
    <property type="entry name" value="bZIP_Maf"/>
    <property type="match status" value="1"/>
</dbReference>
<sequence length="1392" mass="148439">MISNKKSYAMKMLQLALALSLLHYNPDYLLHRWDSQLELSSHGDGWELEMLRSVHRMDMDQNPYGNRKGLSPRIEDFLNFDIPSLGGVGNGVGEYKLPQHFNGSTFVMNLHNTTGNSSVQTAALQDVQSSSAAGTPSSVVVGGASAPTSGGASSGSALGEINIDTSSLAAGNTNHSLLHPAPELDIFLSPHLLQDQRSIWEQNLADLQDYNDLPLQASPYANLPLKDGQQQPPNSSHLDLSLAALIHGFTGAGNASPLSTAALNDSNPHPRSLGSITVEHLEANNSAGRNRDYVEESMYLGRLFGEEETDEDESEMASGAANACEVEGLTTDEPFGSATFANEVIIGDEEEESEIAEVLYKQDVDLGFSLDQEKIINASNASGNTGASSAKSKYGDESKSSDPSMSDSAIKDANDNAEKEAGEASVDDIEKLKALEELQQDKDKDNENPLEDITNEWNGIPFTIDNETGEYIRLPLDELLNDVLKLSEFPLEDELSNDPVASTSQAAAALNENQAQRIVSETGEDFLSGEGVPSKQRRIGAEDKDNDQDKADGDSFSVSDFEDLQNSVGSPLFDLDEDAKKELDEMLQSTAPPYHHPHPHHGHPHAHPHPHSHHHATMHHAHAHHAAAAAAAHQRAVQQANYGGGVGVGVGVGVGSGTGSAFQRQPAAGGFHHGHHQGRMPRLNRSVSMERLQDFATYFSPIPSMVGGVSDMSPYPHHYPGYSYQASPSNGGNPSAPGQHGQYGGGAAAPLQPPPPPPPHHAAMLHHPNAALGDICPTGQPHYGHNLGSAVTSSMHLTNSSHEADGAAAAAAAYKVEHDLMYYGNTSSDMNQADGFMNSIFTDEDLHLMDMNESFCRMVDNSTSNNSSVLGLPSSGHVSNGSGSSAQLAAGNPHGNQANGAAGGVGPMSGTGAAGMTTDLLASGGAGAQGGTDRLDASSDSAVSSMGSERVPSLSDGEWGEGSDSAQDYHQGKYGGPYDFSYNNNSRLTTATRQPPVAQKKHQLYGKRDPHKQTPSALPPTAPPATATAVQSQSIKYEYDAGYSSSGMASGGISEPGAMGPALSKDYNHHQAYGMGASGSGFSGDYTMRPSPRTSQDLVQLNHTYSLPQGSGSLPRPQARDKKTVVATKTATKGTNPGSSNSSAGGGSSSSSNTLEDEHLTRDEKRARSLNIPIPVQDIINLPMDEFNERLSKYDLSENQLSLIRDIRRRGKNKVAAQNCRKRKLDQILTLEDEVNAVVKRKAQLNADRDHLEGERKRISNKFALLHRHVFQYLRDPEGNPCSPADYSLQQAADGSVYLLPRDKTEGNSTATAASNAVSSASGVSLNGHVPAQPSMHGHHGQHGMQAQHVGGGLPQQQQQSRLPPHLQQQQQHHLQSQQQPGGQQQQQHRKE</sequence>
<evidence type="ECO:0000256" key="2">
    <source>
        <dbReference type="ARBA" id="ARBA00023125"/>
    </source>
</evidence>
<keyword evidence="3" id="KW-0010">Activator</keyword>
<dbReference type="InterPro" id="IPR004826">
    <property type="entry name" value="bZIP_Maf"/>
</dbReference>
<dbReference type="OrthoDB" id="7458135at2759"/>
<dbReference type="SUPFAM" id="SSF47454">
    <property type="entry name" value="A DNA-binding domain in eukaryotic transcription factors"/>
    <property type="match status" value="1"/>
</dbReference>
<keyword evidence="5" id="KW-0539">Nucleus</keyword>
<dbReference type="InterPro" id="IPR008917">
    <property type="entry name" value="TF_DNA-bd_sf"/>
</dbReference>
<feature type="compositionally biased region" description="Basic and acidic residues" evidence="7">
    <location>
        <begin position="539"/>
        <end position="553"/>
    </location>
</feature>
<dbReference type="PROSITE" id="PS00036">
    <property type="entry name" value="BZIP_BASIC"/>
    <property type="match status" value="1"/>
</dbReference>
<feature type="region of interest" description="Disordered" evidence="7">
    <location>
        <begin position="924"/>
        <end position="1029"/>
    </location>
</feature>
<feature type="compositionally biased region" description="Basic and acidic residues" evidence="7">
    <location>
        <begin position="1156"/>
        <end position="1167"/>
    </location>
</feature>
<feature type="compositionally biased region" description="Low complexity" evidence="7">
    <location>
        <begin position="1343"/>
        <end position="1392"/>
    </location>
</feature>
<dbReference type="GO" id="GO:0000981">
    <property type="term" value="F:DNA-binding transcription factor activity, RNA polymerase II-specific"/>
    <property type="evidence" value="ECO:0007669"/>
    <property type="project" value="TreeGrafter"/>
</dbReference>
<keyword evidence="2" id="KW-0238">DNA-binding</keyword>
<evidence type="ECO:0000313" key="10">
    <source>
        <dbReference type="Proteomes" id="UP001652661"/>
    </source>
</evidence>
<protein>
    <submittedName>
        <fullName evidence="11">Segmentation protein cap'n'collar isoform X1</fullName>
    </submittedName>
</protein>
<feature type="compositionally biased region" description="Low complexity" evidence="7">
    <location>
        <begin position="1125"/>
        <end position="1153"/>
    </location>
</feature>
<dbReference type="PANTHER" id="PTHR24411:SF55">
    <property type="entry name" value="SEGMENTATION PROTEIN CAP'N'COLLAR"/>
    <property type="match status" value="1"/>
</dbReference>
<feature type="compositionally biased region" description="Pro residues" evidence="7">
    <location>
        <begin position="751"/>
        <end position="760"/>
    </location>
</feature>